<evidence type="ECO:0000313" key="2">
    <source>
        <dbReference type="EMBL" id="CAJ1971240.1"/>
    </source>
</evidence>
<dbReference type="Proteomes" id="UP001189624">
    <property type="component" value="Chromosome 8"/>
</dbReference>
<dbReference type="Gramene" id="rna-AYBTSS11_LOCUS23239">
    <property type="protein sequence ID" value="CAJ1971240.1"/>
    <property type="gene ID" value="gene-AYBTSS11_LOCUS23239"/>
</dbReference>
<name>A0AA86T420_9FABA</name>
<accession>A0AA86T420</accession>
<keyword evidence="3" id="KW-1185">Reference proteome</keyword>
<dbReference type="AlphaFoldDB" id="A0AA86T420"/>
<feature type="domain" description="Proteasome component Ecm29 N-terminal" evidence="1">
    <location>
        <begin position="1"/>
        <end position="50"/>
    </location>
</feature>
<reference evidence="2" key="1">
    <citation type="submission" date="2023-10" db="EMBL/GenBank/DDBJ databases">
        <authorList>
            <person name="Domelevo Entfellner J.-B."/>
        </authorList>
    </citation>
    <scope>NUCLEOTIDE SEQUENCE</scope>
</reference>
<gene>
    <name evidence="2" type="ORF">AYBTSS11_LOCUS23239</name>
</gene>
<dbReference type="InterPro" id="IPR024372">
    <property type="entry name" value="Ecm29_N"/>
</dbReference>
<dbReference type="GO" id="GO:0043248">
    <property type="term" value="P:proteasome assembly"/>
    <property type="evidence" value="ECO:0007669"/>
    <property type="project" value="InterPro"/>
</dbReference>
<sequence length="53" mass="5798">MAARLFHALKDESQSLRFVVQEATISLASAYKGAPLAVLQDLEILLLKNSQVV</sequence>
<dbReference type="Pfam" id="PF13001">
    <property type="entry name" value="ECM29_N"/>
    <property type="match status" value="1"/>
</dbReference>
<dbReference type="EMBL" id="OY731405">
    <property type="protein sequence ID" value="CAJ1971240.1"/>
    <property type="molecule type" value="Genomic_DNA"/>
</dbReference>
<evidence type="ECO:0000313" key="3">
    <source>
        <dbReference type="Proteomes" id="UP001189624"/>
    </source>
</evidence>
<dbReference type="GO" id="GO:0060090">
    <property type="term" value="F:molecular adaptor activity"/>
    <property type="evidence" value="ECO:0007669"/>
    <property type="project" value="InterPro"/>
</dbReference>
<protein>
    <recommendedName>
        <fullName evidence="1">Proteasome component Ecm29 N-terminal domain-containing protein</fullName>
    </recommendedName>
</protein>
<proteinExistence type="predicted"/>
<evidence type="ECO:0000259" key="1">
    <source>
        <dbReference type="Pfam" id="PF13001"/>
    </source>
</evidence>
<organism evidence="2 3">
    <name type="scientific">Sphenostylis stenocarpa</name>
    <dbReference type="NCBI Taxonomy" id="92480"/>
    <lineage>
        <taxon>Eukaryota</taxon>
        <taxon>Viridiplantae</taxon>
        <taxon>Streptophyta</taxon>
        <taxon>Embryophyta</taxon>
        <taxon>Tracheophyta</taxon>
        <taxon>Spermatophyta</taxon>
        <taxon>Magnoliopsida</taxon>
        <taxon>eudicotyledons</taxon>
        <taxon>Gunneridae</taxon>
        <taxon>Pentapetalae</taxon>
        <taxon>rosids</taxon>
        <taxon>fabids</taxon>
        <taxon>Fabales</taxon>
        <taxon>Fabaceae</taxon>
        <taxon>Papilionoideae</taxon>
        <taxon>50 kb inversion clade</taxon>
        <taxon>NPAAA clade</taxon>
        <taxon>indigoferoid/millettioid clade</taxon>
        <taxon>Phaseoleae</taxon>
        <taxon>Sphenostylis</taxon>
    </lineage>
</organism>